<accession>A0A9P6XV24</accession>
<comment type="caution">
    <text evidence="1">The sequence shown here is derived from an EMBL/GenBank/DDBJ whole genome shotgun (WGS) entry which is preliminary data.</text>
</comment>
<sequence length="139" mass="14724">MLQGLIQRGLPFLWRPEAKGQAGAGDAGGGRRGLHVHDYGFRSDSSGGLRLAHPPAIRASEYAQNNGATPITAPNAPKVNGRETCDPLISAIRRPTASAARPGGECWCSRDSILGCQHPKARPRMNDSKIRTVTSVNSG</sequence>
<dbReference type="AlphaFoldDB" id="A0A9P6XV24"/>
<dbReference type="EMBL" id="JAANIU010009422">
    <property type="protein sequence ID" value="KAG1533167.1"/>
    <property type="molecule type" value="Genomic_DNA"/>
</dbReference>
<organism evidence="1 2">
    <name type="scientific">Rhizopus delemar</name>
    <dbReference type="NCBI Taxonomy" id="936053"/>
    <lineage>
        <taxon>Eukaryota</taxon>
        <taxon>Fungi</taxon>
        <taxon>Fungi incertae sedis</taxon>
        <taxon>Mucoromycota</taxon>
        <taxon>Mucoromycotina</taxon>
        <taxon>Mucoromycetes</taxon>
        <taxon>Mucorales</taxon>
        <taxon>Mucorineae</taxon>
        <taxon>Rhizopodaceae</taxon>
        <taxon>Rhizopus</taxon>
    </lineage>
</organism>
<gene>
    <name evidence="1" type="ORF">G6F50_015961</name>
</gene>
<protein>
    <submittedName>
        <fullName evidence="1">Uncharacterized protein</fullName>
    </submittedName>
</protein>
<evidence type="ECO:0000313" key="2">
    <source>
        <dbReference type="Proteomes" id="UP000740926"/>
    </source>
</evidence>
<name>A0A9P6XV24_9FUNG</name>
<reference evidence="1 2" key="1">
    <citation type="journal article" date="2020" name="Microb. Genom.">
        <title>Genetic diversity of clinical and environmental Mucorales isolates obtained from an investigation of mucormycosis cases among solid organ transplant recipients.</title>
        <authorList>
            <person name="Nguyen M.H."/>
            <person name="Kaul D."/>
            <person name="Muto C."/>
            <person name="Cheng S.J."/>
            <person name="Richter R.A."/>
            <person name="Bruno V.M."/>
            <person name="Liu G."/>
            <person name="Beyhan S."/>
            <person name="Sundermann A.J."/>
            <person name="Mounaud S."/>
            <person name="Pasculle A.W."/>
            <person name="Nierman W.C."/>
            <person name="Driscoll E."/>
            <person name="Cumbie R."/>
            <person name="Clancy C.J."/>
            <person name="Dupont C.L."/>
        </authorList>
    </citation>
    <scope>NUCLEOTIDE SEQUENCE [LARGE SCALE GENOMIC DNA]</scope>
    <source>
        <strain evidence="1 2">GL24</strain>
    </source>
</reference>
<dbReference type="Proteomes" id="UP000740926">
    <property type="component" value="Unassembled WGS sequence"/>
</dbReference>
<proteinExistence type="predicted"/>
<keyword evidence="2" id="KW-1185">Reference proteome</keyword>
<evidence type="ECO:0000313" key="1">
    <source>
        <dbReference type="EMBL" id="KAG1533167.1"/>
    </source>
</evidence>